<dbReference type="Proteomes" id="UP000315700">
    <property type="component" value="Chromosome"/>
</dbReference>
<name>A0A517SAQ7_9PLAN</name>
<organism evidence="1 2">
    <name type="scientific">Caulifigura coniformis</name>
    <dbReference type="NCBI Taxonomy" id="2527983"/>
    <lineage>
        <taxon>Bacteria</taxon>
        <taxon>Pseudomonadati</taxon>
        <taxon>Planctomycetota</taxon>
        <taxon>Planctomycetia</taxon>
        <taxon>Planctomycetales</taxon>
        <taxon>Planctomycetaceae</taxon>
        <taxon>Caulifigura</taxon>
    </lineage>
</organism>
<evidence type="ECO:0000313" key="1">
    <source>
        <dbReference type="EMBL" id="QDT53211.1"/>
    </source>
</evidence>
<evidence type="ECO:0000313" key="2">
    <source>
        <dbReference type="Proteomes" id="UP000315700"/>
    </source>
</evidence>
<gene>
    <name evidence="1" type="ORF">Pan44_12270</name>
</gene>
<dbReference type="AlphaFoldDB" id="A0A517SAQ7"/>
<proteinExistence type="predicted"/>
<dbReference type="InParanoid" id="A0A517SAQ7"/>
<accession>A0A517SAQ7</accession>
<protein>
    <submittedName>
        <fullName evidence="1">Uncharacterized protein</fullName>
    </submittedName>
</protein>
<dbReference type="EMBL" id="CP036271">
    <property type="protein sequence ID" value="QDT53211.1"/>
    <property type="molecule type" value="Genomic_DNA"/>
</dbReference>
<dbReference type="KEGG" id="ccos:Pan44_12270"/>
<reference evidence="1 2" key="1">
    <citation type="submission" date="2019-02" db="EMBL/GenBank/DDBJ databases">
        <title>Deep-cultivation of Planctomycetes and their phenomic and genomic characterization uncovers novel biology.</title>
        <authorList>
            <person name="Wiegand S."/>
            <person name="Jogler M."/>
            <person name="Boedeker C."/>
            <person name="Pinto D."/>
            <person name="Vollmers J."/>
            <person name="Rivas-Marin E."/>
            <person name="Kohn T."/>
            <person name="Peeters S.H."/>
            <person name="Heuer A."/>
            <person name="Rast P."/>
            <person name="Oberbeckmann S."/>
            <person name="Bunk B."/>
            <person name="Jeske O."/>
            <person name="Meyerdierks A."/>
            <person name="Storesund J.E."/>
            <person name="Kallscheuer N."/>
            <person name="Luecker S."/>
            <person name="Lage O.M."/>
            <person name="Pohl T."/>
            <person name="Merkel B.J."/>
            <person name="Hornburger P."/>
            <person name="Mueller R.-W."/>
            <person name="Bruemmer F."/>
            <person name="Labrenz M."/>
            <person name="Spormann A.M."/>
            <person name="Op den Camp H."/>
            <person name="Overmann J."/>
            <person name="Amann R."/>
            <person name="Jetten M.S.M."/>
            <person name="Mascher T."/>
            <person name="Medema M.H."/>
            <person name="Devos D.P."/>
            <person name="Kaster A.-K."/>
            <person name="Ovreas L."/>
            <person name="Rohde M."/>
            <person name="Galperin M.Y."/>
            <person name="Jogler C."/>
        </authorList>
    </citation>
    <scope>NUCLEOTIDE SEQUENCE [LARGE SCALE GENOMIC DNA]</scope>
    <source>
        <strain evidence="1 2">Pan44</strain>
    </source>
</reference>
<keyword evidence="2" id="KW-1185">Reference proteome</keyword>
<sequence length="31" mass="3346">MTSPATLPLLNAGAEAVVETRLLKTELQQIH</sequence>